<dbReference type="SUPFAM" id="SSF51735">
    <property type="entry name" value="NAD(P)-binding Rossmann-fold domains"/>
    <property type="match status" value="1"/>
</dbReference>
<dbReference type="Proteomes" id="UP000886005">
    <property type="component" value="Unassembled WGS sequence"/>
</dbReference>
<keyword evidence="2" id="KW-0560">Oxidoreductase</keyword>
<sequence>NAGVGIFKSIVETSTEDWDTMFNLNMRGLFIATREALPHLRRAGESFVVNVASLAGKNPIPGGAAYAATKHAVMGFTKSLMLEERKNGLRTLAICPGSVDTPFFDGHRDMLNDDKRKRILQAGDVASAIVHALELPQNAMISEIDIRPSNP</sequence>
<comment type="similarity">
    <text evidence="1">Belongs to the short-chain dehydrogenases/reductases (SDR) family.</text>
</comment>
<dbReference type="PANTHER" id="PTHR43477">
    <property type="entry name" value="DIHYDROANTICAPSIN 7-DEHYDROGENASE"/>
    <property type="match status" value="1"/>
</dbReference>
<dbReference type="PANTHER" id="PTHR43477:SF1">
    <property type="entry name" value="DIHYDROANTICAPSIN 7-DEHYDROGENASE"/>
    <property type="match status" value="1"/>
</dbReference>
<gene>
    <name evidence="3" type="ORF">ENJ10_08315</name>
</gene>
<dbReference type="PROSITE" id="PS00061">
    <property type="entry name" value="ADH_SHORT"/>
    <property type="match status" value="1"/>
</dbReference>
<dbReference type="AlphaFoldDB" id="A0A7V1LZV8"/>
<dbReference type="Pfam" id="PF00106">
    <property type="entry name" value="adh_short"/>
    <property type="match status" value="1"/>
</dbReference>
<feature type="non-terminal residue" evidence="3">
    <location>
        <position position="1"/>
    </location>
</feature>
<dbReference type="InterPro" id="IPR002347">
    <property type="entry name" value="SDR_fam"/>
</dbReference>
<dbReference type="Gene3D" id="3.40.50.720">
    <property type="entry name" value="NAD(P)-binding Rossmann-like Domain"/>
    <property type="match status" value="1"/>
</dbReference>
<dbReference type="InterPro" id="IPR036291">
    <property type="entry name" value="NAD(P)-bd_dom_sf"/>
</dbReference>
<dbReference type="PRINTS" id="PR00081">
    <property type="entry name" value="GDHRDH"/>
</dbReference>
<evidence type="ECO:0000313" key="3">
    <source>
        <dbReference type="EMBL" id="HED10679.1"/>
    </source>
</evidence>
<name>A0A7V1LZV8_CALAY</name>
<reference evidence="3" key="1">
    <citation type="journal article" date="2020" name="mSystems">
        <title>Genome- and Community-Level Interaction Insights into Carbon Utilization and Element Cycling Functions of Hydrothermarchaeota in Hydrothermal Sediment.</title>
        <authorList>
            <person name="Zhou Z."/>
            <person name="Liu Y."/>
            <person name="Xu W."/>
            <person name="Pan J."/>
            <person name="Luo Z.H."/>
            <person name="Li M."/>
        </authorList>
    </citation>
    <scope>NUCLEOTIDE SEQUENCE [LARGE SCALE GENOMIC DNA]</scope>
    <source>
        <strain evidence="3">HyVt-456</strain>
    </source>
</reference>
<comment type="caution">
    <text evidence="3">The sequence shown here is derived from an EMBL/GenBank/DDBJ whole genome shotgun (WGS) entry which is preliminary data.</text>
</comment>
<accession>A0A7V1LZV8</accession>
<protein>
    <submittedName>
        <fullName evidence="3">SDR family NAD(P)-dependent oxidoreductase</fullName>
    </submittedName>
</protein>
<proteinExistence type="inferred from homology"/>
<evidence type="ECO:0000256" key="1">
    <source>
        <dbReference type="ARBA" id="ARBA00006484"/>
    </source>
</evidence>
<dbReference type="EMBL" id="DRLD01000227">
    <property type="protein sequence ID" value="HED10679.1"/>
    <property type="molecule type" value="Genomic_DNA"/>
</dbReference>
<organism evidence="3">
    <name type="scientific">Caldithrix abyssi</name>
    <dbReference type="NCBI Taxonomy" id="187145"/>
    <lineage>
        <taxon>Bacteria</taxon>
        <taxon>Pseudomonadati</taxon>
        <taxon>Calditrichota</taxon>
        <taxon>Calditrichia</taxon>
        <taxon>Calditrichales</taxon>
        <taxon>Calditrichaceae</taxon>
        <taxon>Caldithrix</taxon>
    </lineage>
</organism>
<evidence type="ECO:0000256" key="2">
    <source>
        <dbReference type="ARBA" id="ARBA00023002"/>
    </source>
</evidence>
<dbReference type="InterPro" id="IPR020904">
    <property type="entry name" value="Sc_DH/Rdtase_CS"/>
</dbReference>
<dbReference type="GO" id="GO:0016491">
    <property type="term" value="F:oxidoreductase activity"/>
    <property type="evidence" value="ECO:0007669"/>
    <property type="project" value="UniProtKB-KW"/>
</dbReference>
<dbReference type="InterPro" id="IPR051122">
    <property type="entry name" value="SDR_DHRS6-like"/>
</dbReference>